<reference evidence="3" key="1">
    <citation type="submission" date="2016-11" db="UniProtKB">
        <authorList>
            <consortium name="WormBaseParasite"/>
        </authorList>
    </citation>
    <scope>IDENTIFICATION</scope>
</reference>
<dbReference type="PANTHER" id="PTHR46339">
    <property type="entry name" value="PROTEIN CBG15282-RELATED"/>
    <property type="match status" value="1"/>
</dbReference>
<dbReference type="GO" id="GO:0004867">
    <property type="term" value="F:serine-type endopeptidase inhibitor activity"/>
    <property type="evidence" value="ECO:0007669"/>
    <property type="project" value="InterPro"/>
</dbReference>
<dbReference type="PANTHER" id="PTHR46339:SF4">
    <property type="entry name" value="BPTI_KUNITZ INHIBITOR DOMAIN-CONTAINING PROTEIN"/>
    <property type="match status" value="1"/>
</dbReference>
<dbReference type="SUPFAM" id="SSF57362">
    <property type="entry name" value="BPTI-like"/>
    <property type="match status" value="1"/>
</dbReference>
<dbReference type="InterPro" id="IPR006149">
    <property type="entry name" value="EB_dom"/>
</dbReference>
<name>A0A1I7XAH4_HETBA</name>
<keyword evidence="2" id="KW-1185">Reference proteome</keyword>
<accession>A0A1I7XAH4</accession>
<dbReference type="InterPro" id="IPR053014">
    <property type="entry name" value="Cuticle_assoc_divergent"/>
</dbReference>
<dbReference type="Gene3D" id="4.10.410.10">
    <property type="entry name" value="Pancreatic trypsin inhibitor Kunitz domain"/>
    <property type="match status" value="1"/>
</dbReference>
<dbReference type="Pfam" id="PF00014">
    <property type="entry name" value="Kunitz_BPTI"/>
    <property type="match status" value="1"/>
</dbReference>
<evidence type="ECO:0000313" key="2">
    <source>
        <dbReference type="Proteomes" id="UP000095283"/>
    </source>
</evidence>
<dbReference type="InterPro" id="IPR036880">
    <property type="entry name" value="Kunitz_BPTI_sf"/>
</dbReference>
<protein>
    <submittedName>
        <fullName evidence="3">BPTI/Kunitz inhibitor domain-containing protein</fullName>
    </submittedName>
</protein>
<dbReference type="PROSITE" id="PS00280">
    <property type="entry name" value="BPTI_KUNITZ_1"/>
    <property type="match status" value="1"/>
</dbReference>
<feature type="domain" description="BPTI/Kunitz inhibitor" evidence="1">
    <location>
        <begin position="351"/>
        <end position="401"/>
    </location>
</feature>
<evidence type="ECO:0000313" key="3">
    <source>
        <dbReference type="WBParaSite" id="Hba_14591"/>
    </source>
</evidence>
<evidence type="ECO:0000259" key="1">
    <source>
        <dbReference type="PROSITE" id="PS50279"/>
    </source>
</evidence>
<dbReference type="InterPro" id="IPR006150">
    <property type="entry name" value="Cys_repeat_1"/>
</dbReference>
<dbReference type="InterPro" id="IPR020901">
    <property type="entry name" value="Prtase_inh_Kunz-CS"/>
</dbReference>
<dbReference type="Pfam" id="PF01683">
    <property type="entry name" value="EB"/>
    <property type="match status" value="1"/>
</dbReference>
<dbReference type="Proteomes" id="UP000095283">
    <property type="component" value="Unplaced"/>
</dbReference>
<dbReference type="CDD" id="cd00109">
    <property type="entry name" value="Kunitz-type"/>
    <property type="match status" value="1"/>
</dbReference>
<organism evidence="2 3">
    <name type="scientific">Heterorhabditis bacteriophora</name>
    <name type="common">Entomopathogenic nematode worm</name>
    <dbReference type="NCBI Taxonomy" id="37862"/>
    <lineage>
        <taxon>Eukaryota</taxon>
        <taxon>Metazoa</taxon>
        <taxon>Ecdysozoa</taxon>
        <taxon>Nematoda</taxon>
        <taxon>Chromadorea</taxon>
        <taxon>Rhabditida</taxon>
        <taxon>Rhabditina</taxon>
        <taxon>Rhabditomorpha</taxon>
        <taxon>Strongyloidea</taxon>
        <taxon>Heterorhabditidae</taxon>
        <taxon>Heterorhabditis</taxon>
    </lineage>
</organism>
<dbReference type="AlphaFoldDB" id="A0A1I7XAH4"/>
<dbReference type="SMART" id="SM00131">
    <property type="entry name" value="KU"/>
    <property type="match status" value="1"/>
</dbReference>
<dbReference type="SMART" id="SM00289">
    <property type="entry name" value="WR1"/>
    <property type="match status" value="2"/>
</dbReference>
<dbReference type="PRINTS" id="PR00759">
    <property type="entry name" value="BASICPTASE"/>
</dbReference>
<dbReference type="WBParaSite" id="Hba_14591">
    <property type="protein sequence ID" value="Hba_14591"/>
    <property type="gene ID" value="Hba_14591"/>
</dbReference>
<dbReference type="PROSITE" id="PS50279">
    <property type="entry name" value="BPTI_KUNITZ_2"/>
    <property type="match status" value="1"/>
</dbReference>
<dbReference type="InterPro" id="IPR002223">
    <property type="entry name" value="Kunitz_BPTI"/>
</dbReference>
<sequence>MFCGGGVCNCLSDFVSISQHCWPKVNPGESGCIESRQCEAVWPGTTCSRSGICEDGTVCVSSLIPPACPLPESHNGFPNPATVLANPSTHPLNLGNYMPVLCTSTSLETRISNGGDGSTWCIYPDGEDDVFIADIYNCVSHPQVNNELFPEYAESVDGICCHNRVCNFLLKLVSPNISLVSACKRGITEFIPSKYAILDEVPKTNCQSTISKCNQEHSCTLIGSQQACCPTTAHICSAHGGRTYLSKPVENYDRGMLIAGKLPPATIMMLNRDVVLISCIMDWGTLTTLSPNRTVKHFAPNVNGYNIVCENGNPLRIGEEWQRCETNTDCPSSHSCQGNHKVCCPTAQSLCTQPKRLGDCTSSVRRYWYNAATRQCEMFHYTGCQGNDNNFASLVACQQKCRGINGTLMNSVERVKQEMMTVLIESIIKNLYKGFFIIYRTGQSVQLTTSAPLTVLLMDAVQLKVSKFELNTISLFWSKCSLLF</sequence>
<proteinExistence type="predicted"/>